<dbReference type="GO" id="GO:0006508">
    <property type="term" value="P:proteolysis"/>
    <property type="evidence" value="ECO:0007669"/>
    <property type="project" value="InterPro"/>
</dbReference>
<evidence type="ECO:0000313" key="3">
    <source>
        <dbReference type="Proteomes" id="UP000191901"/>
    </source>
</evidence>
<accession>A0A1Z3HJA9</accession>
<evidence type="ECO:0000313" key="2">
    <source>
        <dbReference type="EMBL" id="ASC70380.1"/>
    </source>
</evidence>
<dbReference type="Gene3D" id="3.40.50.1460">
    <property type="match status" value="1"/>
</dbReference>
<dbReference type="SUPFAM" id="SSF52129">
    <property type="entry name" value="Caspase-like"/>
    <property type="match status" value="1"/>
</dbReference>
<evidence type="ECO:0000259" key="1">
    <source>
        <dbReference type="Pfam" id="PF00656"/>
    </source>
</evidence>
<feature type="domain" description="Peptidase C14 caspase" evidence="1">
    <location>
        <begin position="8"/>
        <end position="235"/>
    </location>
</feature>
<proteinExistence type="predicted"/>
<dbReference type="InterPro" id="IPR029030">
    <property type="entry name" value="Caspase-like_dom_sf"/>
</dbReference>
<dbReference type="STRING" id="1641165.XM38_08050"/>
<gene>
    <name evidence="2" type="ORF">XM38_013180</name>
</gene>
<reference evidence="2 3" key="1">
    <citation type="journal article" date="2016" name="Biochim. Biophys. Acta">
        <title>Characterization of red-shifted phycobilisomes isolated from the chlorophyll f-containing cyanobacterium Halomicronema hongdechloris.</title>
        <authorList>
            <person name="Li Y."/>
            <person name="Lin Y."/>
            <person name="Garvey C.J."/>
            <person name="Birch D."/>
            <person name="Corkery R.W."/>
            <person name="Loughlin P.C."/>
            <person name="Scheer H."/>
            <person name="Willows R.D."/>
            <person name="Chen M."/>
        </authorList>
    </citation>
    <scope>NUCLEOTIDE SEQUENCE [LARGE SCALE GENOMIC DNA]</scope>
    <source>
        <strain evidence="2 3">C2206</strain>
    </source>
</reference>
<sequence>MSHLFEQGHACVIGVGGDLPTTATDAKGLAKVLQDPERCAYPESQVHFLTGEKATRSQILQTLETLANSTDDDSTVLIYFSGHGHQLQKPFKSYFLMPYGYNTEALDETAISGSEFVDYLREIPAQKLLVMLDCCHAGGLSDVSAFAATKAPLPPEAQRMFAKGGGRIMIGSSRPDELSYAGEPYSAFTYALMKGLCGEGATQQDGYIRATDLAMYASRIVPTLTSDKQHPVLDIEKADNFVLAYYAGGDLQPKGLPPELASKPRIESQPGELNGQMIQTTIAASGDGAVAVQNAQGATIVTGQGNIVGNNNRVQTVNQKGKYNISMGDNIQGLHIGDTFGADQADKE</sequence>
<dbReference type="AlphaFoldDB" id="A0A1Z3HJA9"/>
<dbReference type="OrthoDB" id="161433at2"/>
<dbReference type="KEGG" id="hhg:XM38_013180"/>
<dbReference type="Pfam" id="PF00656">
    <property type="entry name" value="Peptidase_C14"/>
    <property type="match status" value="1"/>
</dbReference>
<dbReference type="RefSeq" id="WP_080807484.1">
    <property type="nucleotide sequence ID" value="NZ_CP021983.2"/>
</dbReference>
<dbReference type="InterPro" id="IPR011600">
    <property type="entry name" value="Pept_C14_caspase"/>
</dbReference>
<organism evidence="2 3">
    <name type="scientific">Halomicronema hongdechloris C2206</name>
    <dbReference type="NCBI Taxonomy" id="1641165"/>
    <lineage>
        <taxon>Bacteria</taxon>
        <taxon>Bacillati</taxon>
        <taxon>Cyanobacteriota</taxon>
        <taxon>Cyanophyceae</taxon>
        <taxon>Nodosilineales</taxon>
        <taxon>Nodosilineaceae</taxon>
        <taxon>Halomicronema</taxon>
    </lineage>
</organism>
<name>A0A1Z3HJA9_9CYAN</name>
<dbReference type="GO" id="GO:0004197">
    <property type="term" value="F:cysteine-type endopeptidase activity"/>
    <property type="evidence" value="ECO:0007669"/>
    <property type="project" value="InterPro"/>
</dbReference>
<protein>
    <submittedName>
        <fullName evidence="2">GUN4 domain containing protein</fullName>
    </submittedName>
</protein>
<dbReference type="Proteomes" id="UP000191901">
    <property type="component" value="Chromosome"/>
</dbReference>
<dbReference type="EMBL" id="CP021983">
    <property type="protein sequence ID" value="ASC70380.1"/>
    <property type="molecule type" value="Genomic_DNA"/>
</dbReference>
<keyword evidence="3" id="KW-1185">Reference proteome</keyword>